<evidence type="ECO:0000313" key="2">
    <source>
        <dbReference type="Proteomes" id="UP000294830"/>
    </source>
</evidence>
<dbReference type="SUPFAM" id="SSF82784">
    <property type="entry name" value="OsmC-like"/>
    <property type="match status" value="1"/>
</dbReference>
<gene>
    <name evidence="1" type="ORF">CLV25_103115</name>
</gene>
<name>A0A4R2EQ05_9BACT</name>
<proteinExistence type="predicted"/>
<sequence length="146" mass="15979">MADLRFRISANSETPTKTVVKARNFQITIDEPEDLGGSDSAANPVEYVLAAFAGCLNVMAHVVARELNFTLRSVSIDIAGTLNPEKLFGQPTEDRAGYKEITVKMRPDCDADAETLQKWLEAIGERCPVCDNLKNPTHVKLALGKC</sequence>
<dbReference type="Pfam" id="PF02566">
    <property type="entry name" value="OsmC"/>
    <property type="match status" value="1"/>
</dbReference>
<comment type="caution">
    <text evidence="1">The sequence shown here is derived from an EMBL/GenBank/DDBJ whole genome shotgun (WGS) entry which is preliminary data.</text>
</comment>
<dbReference type="AlphaFoldDB" id="A0A4R2EQ05"/>
<dbReference type="RefSeq" id="WP_131838456.1">
    <property type="nucleotide sequence ID" value="NZ_SLWB01000003.1"/>
</dbReference>
<protein>
    <submittedName>
        <fullName evidence="1">Putative OsmC-like protein</fullName>
    </submittedName>
</protein>
<reference evidence="1 2" key="1">
    <citation type="submission" date="2019-03" db="EMBL/GenBank/DDBJ databases">
        <title>Genomic Encyclopedia of Archaeal and Bacterial Type Strains, Phase II (KMG-II): from individual species to whole genera.</title>
        <authorList>
            <person name="Goeker M."/>
        </authorList>
    </citation>
    <scope>NUCLEOTIDE SEQUENCE [LARGE SCALE GENOMIC DNA]</scope>
    <source>
        <strain evidence="1 2">RL-C</strain>
    </source>
</reference>
<dbReference type="PANTHER" id="PTHR35368:SF1">
    <property type="entry name" value="HYDROPEROXIDE REDUCTASE"/>
    <property type="match status" value="1"/>
</dbReference>
<keyword evidence="2" id="KW-1185">Reference proteome</keyword>
<dbReference type="InterPro" id="IPR036102">
    <property type="entry name" value="OsmC/Ohrsf"/>
</dbReference>
<dbReference type="OrthoDB" id="9791538at2"/>
<dbReference type="Gene3D" id="3.30.300.20">
    <property type="match status" value="1"/>
</dbReference>
<dbReference type="InterPro" id="IPR003718">
    <property type="entry name" value="OsmC/Ohr_fam"/>
</dbReference>
<accession>A0A4R2EQ05</accession>
<organism evidence="1 2">
    <name type="scientific">Acetobacteroides hydrogenigenes</name>
    <dbReference type="NCBI Taxonomy" id="979970"/>
    <lineage>
        <taxon>Bacteria</taxon>
        <taxon>Pseudomonadati</taxon>
        <taxon>Bacteroidota</taxon>
        <taxon>Bacteroidia</taxon>
        <taxon>Bacteroidales</taxon>
        <taxon>Rikenellaceae</taxon>
        <taxon>Acetobacteroides</taxon>
    </lineage>
</organism>
<dbReference type="Proteomes" id="UP000294830">
    <property type="component" value="Unassembled WGS sequence"/>
</dbReference>
<dbReference type="InterPro" id="IPR052924">
    <property type="entry name" value="OsmC/Ohr_hydroprdx_reductase"/>
</dbReference>
<evidence type="ECO:0000313" key="1">
    <source>
        <dbReference type="EMBL" id="TCN70595.1"/>
    </source>
</evidence>
<dbReference type="InterPro" id="IPR015946">
    <property type="entry name" value="KH_dom-like_a/b"/>
</dbReference>
<dbReference type="PANTHER" id="PTHR35368">
    <property type="entry name" value="HYDROPEROXIDE REDUCTASE"/>
    <property type="match status" value="1"/>
</dbReference>
<dbReference type="EMBL" id="SLWB01000003">
    <property type="protein sequence ID" value="TCN70595.1"/>
    <property type="molecule type" value="Genomic_DNA"/>
</dbReference>